<evidence type="ECO:0000259" key="2">
    <source>
        <dbReference type="Pfam" id="PF08241"/>
    </source>
</evidence>
<dbReference type="GO" id="GO:0016126">
    <property type="term" value="P:sterol biosynthetic process"/>
    <property type="evidence" value="ECO:0007669"/>
    <property type="project" value="TreeGrafter"/>
</dbReference>
<evidence type="ECO:0000313" key="4">
    <source>
        <dbReference type="Proteomes" id="UP000000268"/>
    </source>
</evidence>
<dbReference type="eggNOG" id="COG2226">
    <property type="taxonomic scope" value="Bacteria"/>
</dbReference>
<dbReference type="STRING" id="329726.AM1_4280"/>
<dbReference type="CDD" id="cd02440">
    <property type="entry name" value="AdoMet_MTases"/>
    <property type="match status" value="1"/>
</dbReference>
<name>B0CDQ7_ACAM1</name>
<dbReference type="InterPro" id="IPR013216">
    <property type="entry name" value="Methyltransf_11"/>
</dbReference>
<keyword evidence="3" id="KW-0489">Methyltransferase</keyword>
<dbReference type="Proteomes" id="UP000000268">
    <property type="component" value="Chromosome"/>
</dbReference>
<dbReference type="OrthoDB" id="9772751at2"/>
<dbReference type="PANTHER" id="PTHR44068">
    <property type="entry name" value="ZGC:194242"/>
    <property type="match status" value="1"/>
</dbReference>
<dbReference type="InterPro" id="IPR029063">
    <property type="entry name" value="SAM-dependent_MTases_sf"/>
</dbReference>
<dbReference type="AlphaFoldDB" id="B0CDQ7"/>
<dbReference type="SUPFAM" id="SSF53335">
    <property type="entry name" value="S-adenosyl-L-methionine-dependent methyltransferases"/>
    <property type="match status" value="1"/>
</dbReference>
<dbReference type="GO" id="GO:0032259">
    <property type="term" value="P:methylation"/>
    <property type="evidence" value="ECO:0007669"/>
    <property type="project" value="UniProtKB-KW"/>
</dbReference>
<reference evidence="3 4" key="1">
    <citation type="journal article" date="2008" name="Proc. Natl. Acad. Sci. U.S.A.">
        <title>Niche adaptation and genome expansion in the chlorophyll d-producing cyanobacterium Acaryochloris marina.</title>
        <authorList>
            <person name="Swingley W.D."/>
            <person name="Chen M."/>
            <person name="Cheung P.C."/>
            <person name="Conrad A.L."/>
            <person name="Dejesa L.C."/>
            <person name="Hao J."/>
            <person name="Honchak B.M."/>
            <person name="Karbach L.E."/>
            <person name="Kurdoglu A."/>
            <person name="Lahiri S."/>
            <person name="Mastrian S.D."/>
            <person name="Miyashita H."/>
            <person name="Page L."/>
            <person name="Ramakrishna P."/>
            <person name="Satoh S."/>
            <person name="Sattley W.M."/>
            <person name="Shimada Y."/>
            <person name="Taylor H.L."/>
            <person name="Tomo T."/>
            <person name="Tsuchiya T."/>
            <person name="Wang Z.T."/>
            <person name="Raymond J."/>
            <person name="Mimuro M."/>
            <person name="Blankenship R.E."/>
            <person name="Touchman J.W."/>
        </authorList>
    </citation>
    <scope>NUCLEOTIDE SEQUENCE [LARGE SCALE GENOMIC DNA]</scope>
    <source>
        <strain evidence="4">MBIC 11017</strain>
    </source>
</reference>
<protein>
    <submittedName>
        <fullName evidence="3">Methyltransferase, UbiE/COQ5 family, putative</fullName>
    </submittedName>
</protein>
<dbReference type="InterPro" id="IPR050447">
    <property type="entry name" value="Erg6_SMT_methyltransf"/>
</dbReference>
<dbReference type="EMBL" id="CP000828">
    <property type="protein sequence ID" value="ABW29259.1"/>
    <property type="molecule type" value="Genomic_DNA"/>
</dbReference>
<dbReference type="PANTHER" id="PTHR44068:SF1">
    <property type="entry name" value="HYPOTHETICAL LOC100005854"/>
    <property type="match status" value="1"/>
</dbReference>
<keyword evidence="1 3" id="KW-0808">Transferase</keyword>
<dbReference type="GO" id="GO:0003838">
    <property type="term" value="F:sterol 24-C-methyltransferase activity"/>
    <property type="evidence" value="ECO:0007669"/>
    <property type="project" value="TreeGrafter"/>
</dbReference>
<evidence type="ECO:0000256" key="1">
    <source>
        <dbReference type="ARBA" id="ARBA00022679"/>
    </source>
</evidence>
<accession>B0CDQ7</accession>
<dbReference type="Pfam" id="PF08241">
    <property type="entry name" value="Methyltransf_11"/>
    <property type="match status" value="1"/>
</dbReference>
<gene>
    <name evidence="3" type="ordered locus">AM1_4280</name>
</gene>
<dbReference type="HOGENOM" id="CLU_081534_1_2_3"/>
<proteinExistence type="predicted"/>
<dbReference type="Gene3D" id="3.40.50.150">
    <property type="entry name" value="Vaccinia Virus protein VP39"/>
    <property type="match status" value="1"/>
</dbReference>
<feature type="domain" description="Methyltransferase type 11" evidence="2">
    <location>
        <begin position="52"/>
        <end position="151"/>
    </location>
</feature>
<organism evidence="3 4">
    <name type="scientific">Acaryochloris marina (strain MBIC 11017)</name>
    <dbReference type="NCBI Taxonomy" id="329726"/>
    <lineage>
        <taxon>Bacteria</taxon>
        <taxon>Bacillati</taxon>
        <taxon>Cyanobacteriota</taxon>
        <taxon>Cyanophyceae</taxon>
        <taxon>Acaryochloridales</taxon>
        <taxon>Acaryochloridaceae</taxon>
        <taxon>Acaryochloris</taxon>
    </lineage>
</organism>
<keyword evidence="4" id="KW-1185">Reference proteome</keyword>
<dbReference type="RefSeq" id="WP_012164589.1">
    <property type="nucleotide sequence ID" value="NC_009925.1"/>
</dbReference>
<evidence type="ECO:0000313" key="3">
    <source>
        <dbReference type="EMBL" id="ABW29259.1"/>
    </source>
</evidence>
<sequence>MVSKLHAFLAQQLGHPSGIWGRLLLRLLNRENAGMNRLAFEQLAIRQGDRILEIGFGGGSLLARILATGLPKTVVGLDYAEDALTVTQRKLWRYVHSGQLTLQQGNASHLPFPDQQFDHICTVNTLYFWPDAQTVFQECYRVLTPSGTVVVCYNTKDFLEQQGLTQQGFKGYEVKTVEKFLDEIGFQSIETFSRQDSSNGQYHCTCGKR</sequence>
<dbReference type="KEGG" id="amr:AM1_4280"/>